<comment type="caution">
    <text evidence="3">The sequence shown here is derived from an EMBL/GenBank/DDBJ whole genome shotgun (WGS) entry which is preliminary data.</text>
</comment>
<dbReference type="PANTHER" id="PTHR35560:SF3">
    <property type="entry name" value="PEPTIDASE S9 PROLYL OLIGOPEPTIDASE CATALYTIC DOMAIN-CONTAINING PROTEIN"/>
    <property type="match status" value="1"/>
</dbReference>
<dbReference type="Proteomes" id="UP001428817">
    <property type="component" value="Unassembled WGS sequence"/>
</dbReference>
<evidence type="ECO:0000313" key="3">
    <source>
        <dbReference type="EMBL" id="GAA5156188.1"/>
    </source>
</evidence>
<sequence length="405" mass="44034">MRNDPASRVGRRWVRRLLVVAFALVAAVLVGMGAALVVPRLSEHAAAPRPPDLAPAAEPAAPHPGPRATAECTVPEENDDEDSEDSDDDRRSESAERRCIGELPLGAKRSLRYYSSYPLSGNPEVTQAIVVVHGAGRNARSSFTGMTQEVAGQRASDRTLVLAPSFQTKEDDPAGNEARWTDEAWKEGGDATKPAGVSSFDAMDKIFDQLADKSRFPKLNRITLAGHSAGGQFAQRYAAVGQAPDRLNGVAVNYVVANPSTYLYLNPERPDLTDAAGKRFAVPKTSCTDYDAYKYGLRDRDRYAGGEDPAQIIRRYTTARVTYLSGEQDVESEELDTDCQAMLQGANRFVRSELYLNYMKTFFPSAPHNRAVVPGIGHDRADMFASEQGVQALFGGPNPNGAPIR</sequence>
<protein>
    <recommendedName>
        <fullName evidence="2">AB hydrolase-1 domain-containing protein</fullName>
    </recommendedName>
</protein>
<evidence type="ECO:0000313" key="4">
    <source>
        <dbReference type="Proteomes" id="UP001428817"/>
    </source>
</evidence>
<dbReference type="Pfam" id="PF12697">
    <property type="entry name" value="Abhydrolase_6"/>
    <property type="match status" value="1"/>
</dbReference>
<name>A0ABP9Q4P8_9PSEU</name>
<feature type="compositionally biased region" description="Acidic residues" evidence="1">
    <location>
        <begin position="74"/>
        <end position="87"/>
    </location>
</feature>
<feature type="region of interest" description="Disordered" evidence="1">
    <location>
        <begin position="46"/>
        <end position="98"/>
    </location>
</feature>
<evidence type="ECO:0000256" key="1">
    <source>
        <dbReference type="SAM" id="MobiDB-lite"/>
    </source>
</evidence>
<feature type="domain" description="AB hydrolase-1" evidence="2">
    <location>
        <begin position="129"/>
        <end position="317"/>
    </location>
</feature>
<organism evidence="3 4">
    <name type="scientific">Pseudonocardia eucalypti</name>
    <dbReference type="NCBI Taxonomy" id="648755"/>
    <lineage>
        <taxon>Bacteria</taxon>
        <taxon>Bacillati</taxon>
        <taxon>Actinomycetota</taxon>
        <taxon>Actinomycetes</taxon>
        <taxon>Pseudonocardiales</taxon>
        <taxon>Pseudonocardiaceae</taxon>
        <taxon>Pseudonocardia</taxon>
    </lineage>
</organism>
<dbReference type="RefSeq" id="WP_185064163.1">
    <property type="nucleotide sequence ID" value="NZ_BAABJP010000010.1"/>
</dbReference>
<feature type="compositionally biased region" description="Basic and acidic residues" evidence="1">
    <location>
        <begin position="88"/>
        <end position="98"/>
    </location>
</feature>
<dbReference type="InterPro" id="IPR000073">
    <property type="entry name" value="AB_hydrolase_1"/>
</dbReference>
<accession>A0ABP9Q4P8</accession>
<dbReference type="EMBL" id="BAABJP010000010">
    <property type="protein sequence ID" value="GAA5156188.1"/>
    <property type="molecule type" value="Genomic_DNA"/>
</dbReference>
<keyword evidence="4" id="KW-1185">Reference proteome</keyword>
<dbReference type="SUPFAM" id="SSF53474">
    <property type="entry name" value="alpha/beta-Hydrolases"/>
    <property type="match status" value="1"/>
</dbReference>
<proteinExistence type="predicted"/>
<evidence type="ECO:0000259" key="2">
    <source>
        <dbReference type="Pfam" id="PF12697"/>
    </source>
</evidence>
<dbReference type="InterPro" id="IPR029058">
    <property type="entry name" value="AB_hydrolase_fold"/>
</dbReference>
<dbReference type="Gene3D" id="3.40.50.1820">
    <property type="entry name" value="alpha/beta hydrolase"/>
    <property type="match status" value="1"/>
</dbReference>
<gene>
    <name evidence="3" type="ORF">GCM10023321_31440</name>
</gene>
<dbReference type="PANTHER" id="PTHR35560">
    <property type="entry name" value="BLL0132 PROTEIN"/>
    <property type="match status" value="1"/>
</dbReference>
<reference evidence="4" key="1">
    <citation type="journal article" date="2019" name="Int. J. Syst. Evol. Microbiol.">
        <title>The Global Catalogue of Microorganisms (GCM) 10K type strain sequencing project: providing services to taxonomists for standard genome sequencing and annotation.</title>
        <authorList>
            <consortium name="The Broad Institute Genomics Platform"/>
            <consortium name="The Broad Institute Genome Sequencing Center for Infectious Disease"/>
            <person name="Wu L."/>
            <person name="Ma J."/>
        </authorList>
    </citation>
    <scope>NUCLEOTIDE SEQUENCE [LARGE SCALE GENOMIC DNA]</scope>
    <source>
        <strain evidence="4">JCM 18303</strain>
    </source>
</reference>